<evidence type="ECO:0000256" key="4">
    <source>
        <dbReference type="ARBA" id="ARBA00004817"/>
    </source>
</evidence>
<evidence type="ECO:0000256" key="10">
    <source>
        <dbReference type="ARBA" id="ARBA00023222"/>
    </source>
</evidence>
<dbReference type="AlphaFoldDB" id="A0A518DGV9"/>
<dbReference type="SUPFAM" id="SSF55021">
    <property type="entry name" value="ACT-like"/>
    <property type="match status" value="1"/>
</dbReference>
<dbReference type="NCBIfam" id="NF008865">
    <property type="entry name" value="PRK11898.1"/>
    <property type="match status" value="1"/>
</dbReference>
<evidence type="ECO:0000256" key="11">
    <source>
        <dbReference type="ARBA" id="ARBA00023239"/>
    </source>
</evidence>
<dbReference type="PIRSF" id="PIRSF001500">
    <property type="entry name" value="Chor_mut_pdt_Ppr"/>
    <property type="match status" value="1"/>
</dbReference>
<dbReference type="SUPFAM" id="SSF53850">
    <property type="entry name" value="Periplasmic binding protein-like II"/>
    <property type="match status" value="1"/>
</dbReference>
<dbReference type="PANTHER" id="PTHR21022:SF19">
    <property type="entry name" value="PREPHENATE DEHYDRATASE-RELATED"/>
    <property type="match status" value="1"/>
</dbReference>
<feature type="domain" description="ACT" evidence="17">
    <location>
        <begin position="277"/>
        <end position="354"/>
    </location>
</feature>
<evidence type="ECO:0000256" key="2">
    <source>
        <dbReference type="ARBA" id="ARBA00002364"/>
    </source>
</evidence>
<dbReference type="Gene3D" id="3.40.190.10">
    <property type="entry name" value="Periplasmic binding protein-like II"/>
    <property type="match status" value="2"/>
</dbReference>
<proteinExistence type="predicted"/>
<dbReference type="GO" id="GO:0009094">
    <property type="term" value="P:L-phenylalanine biosynthetic process"/>
    <property type="evidence" value="ECO:0007669"/>
    <property type="project" value="UniProtKB-UniPathway"/>
</dbReference>
<evidence type="ECO:0000256" key="12">
    <source>
        <dbReference type="ARBA" id="ARBA00031175"/>
    </source>
</evidence>
<protein>
    <recommendedName>
        <fullName evidence="7">Bifunctional chorismate mutase/prephenate dehydratase</fullName>
        <ecNumber evidence="6">4.2.1.51</ecNumber>
        <ecNumber evidence="5">5.4.99.5</ecNumber>
    </recommendedName>
    <alternativeName>
        <fullName evidence="13">Chorismate mutase-prephenate dehydratase</fullName>
    </alternativeName>
    <alternativeName>
        <fullName evidence="12">p-protein</fullName>
    </alternativeName>
</protein>
<dbReference type="InterPro" id="IPR045865">
    <property type="entry name" value="ACT-like_dom_sf"/>
</dbReference>
<dbReference type="FunFam" id="3.40.190.10:FF:000034">
    <property type="entry name" value="Chorismate mutase/prephenate dehydratase"/>
    <property type="match status" value="1"/>
</dbReference>
<dbReference type="EC" id="4.2.1.51" evidence="6"/>
<evidence type="ECO:0000256" key="9">
    <source>
        <dbReference type="ARBA" id="ARBA00023141"/>
    </source>
</evidence>
<evidence type="ECO:0000256" key="14">
    <source>
        <dbReference type="ARBA" id="ARBA00047848"/>
    </source>
</evidence>
<comment type="catalytic activity">
    <reaction evidence="1">
        <text>chorismate = prephenate</text>
        <dbReference type="Rhea" id="RHEA:13897"/>
        <dbReference type="ChEBI" id="CHEBI:29748"/>
        <dbReference type="ChEBI" id="CHEBI:29934"/>
        <dbReference type="EC" id="5.4.99.5"/>
    </reaction>
</comment>
<evidence type="ECO:0000256" key="7">
    <source>
        <dbReference type="ARBA" id="ARBA00014401"/>
    </source>
</evidence>
<feature type="site" description="Essential for prephenate dehydratase activity" evidence="15">
    <location>
        <position position="258"/>
    </location>
</feature>
<organism evidence="18 19">
    <name type="scientific">Pirellulimonas nuda</name>
    <dbReference type="NCBI Taxonomy" id="2528009"/>
    <lineage>
        <taxon>Bacteria</taxon>
        <taxon>Pseudomonadati</taxon>
        <taxon>Planctomycetota</taxon>
        <taxon>Planctomycetia</taxon>
        <taxon>Pirellulales</taxon>
        <taxon>Lacipirellulaceae</taxon>
        <taxon>Pirellulimonas</taxon>
    </lineage>
</organism>
<dbReference type="CDD" id="cd13630">
    <property type="entry name" value="PBP2_PDT_1"/>
    <property type="match status" value="1"/>
</dbReference>
<name>A0A518DGV9_9BACT</name>
<comment type="pathway">
    <text evidence="3">Amino-acid biosynthesis; L-phenylalanine biosynthesis; phenylpyruvate from prephenate: step 1/1.</text>
</comment>
<evidence type="ECO:0000256" key="8">
    <source>
        <dbReference type="ARBA" id="ARBA00022605"/>
    </source>
</evidence>
<evidence type="ECO:0000313" key="19">
    <source>
        <dbReference type="Proteomes" id="UP000317429"/>
    </source>
</evidence>
<dbReference type="RefSeq" id="WP_145289643.1">
    <property type="nucleotide sequence ID" value="NZ_CP036291.1"/>
</dbReference>
<reference evidence="18 19" key="1">
    <citation type="submission" date="2019-02" db="EMBL/GenBank/DDBJ databases">
        <title>Deep-cultivation of Planctomycetes and their phenomic and genomic characterization uncovers novel biology.</title>
        <authorList>
            <person name="Wiegand S."/>
            <person name="Jogler M."/>
            <person name="Boedeker C."/>
            <person name="Pinto D."/>
            <person name="Vollmers J."/>
            <person name="Rivas-Marin E."/>
            <person name="Kohn T."/>
            <person name="Peeters S.H."/>
            <person name="Heuer A."/>
            <person name="Rast P."/>
            <person name="Oberbeckmann S."/>
            <person name="Bunk B."/>
            <person name="Jeske O."/>
            <person name="Meyerdierks A."/>
            <person name="Storesund J.E."/>
            <person name="Kallscheuer N."/>
            <person name="Luecker S."/>
            <person name="Lage O.M."/>
            <person name="Pohl T."/>
            <person name="Merkel B.J."/>
            <person name="Hornburger P."/>
            <person name="Mueller R.-W."/>
            <person name="Bruemmer F."/>
            <person name="Labrenz M."/>
            <person name="Spormann A.M."/>
            <person name="Op den Camp H."/>
            <person name="Overmann J."/>
            <person name="Amann R."/>
            <person name="Jetten M.S.M."/>
            <person name="Mascher T."/>
            <person name="Medema M.H."/>
            <person name="Devos D.P."/>
            <person name="Kaster A.-K."/>
            <person name="Ovreas L."/>
            <person name="Rohde M."/>
            <person name="Galperin M.Y."/>
            <person name="Jogler C."/>
        </authorList>
    </citation>
    <scope>NUCLEOTIDE SEQUENCE [LARGE SCALE GENOMIC DNA]</scope>
    <source>
        <strain evidence="18 19">Pla175</strain>
    </source>
</reference>
<comment type="function">
    <text evidence="2">Catalyzes the Claisen rearrangement of chorismate to prephenate and the decarboxylation/dehydration of prephenate to phenylpyruvate.</text>
</comment>
<dbReference type="GO" id="GO:0005737">
    <property type="term" value="C:cytoplasm"/>
    <property type="evidence" value="ECO:0007669"/>
    <property type="project" value="TreeGrafter"/>
</dbReference>
<keyword evidence="11 18" id="KW-0456">Lyase</keyword>
<dbReference type="EMBL" id="CP036291">
    <property type="protein sequence ID" value="QDU90672.1"/>
    <property type="molecule type" value="Genomic_DNA"/>
</dbReference>
<accession>A0A518DGV9</accession>
<evidence type="ECO:0000313" key="18">
    <source>
        <dbReference type="EMBL" id="QDU90672.1"/>
    </source>
</evidence>
<dbReference type="InterPro" id="IPR008242">
    <property type="entry name" value="Chor_mutase/pphenate_deHydtase"/>
</dbReference>
<evidence type="ECO:0000259" key="16">
    <source>
        <dbReference type="PROSITE" id="PS51171"/>
    </source>
</evidence>
<dbReference type="OrthoDB" id="9802281at2"/>
<keyword evidence="8" id="KW-0028">Amino-acid biosynthesis</keyword>
<keyword evidence="9" id="KW-0057">Aromatic amino acid biosynthesis</keyword>
<dbReference type="PROSITE" id="PS51171">
    <property type="entry name" value="PREPHENATE_DEHYDR_3"/>
    <property type="match status" value="1"/>
</dbReference>
<feature type="domain" description="Prephenate dehydratase" evidence="16">
    <location>
        <begin position="91"/>
        <end position="265"/>
    </location>
</feature>
<dbReference type="Pfam" id="PF00800">
    <property type="entry name" value="PDT"/>
    <property type="match status" value="1"/>
</dbReference>
<comment type="pathway">
    <text evidence="4">Metabolic intermediate biosynthesis; prephenate biosynthesis; prephenate from chorismate: step 1/1.</text>
</comment>
<dbReference type="PROSITE" id="PS51671">
    <property type="entry name" value="ACT"/>
    <property type="match status" value="1"/>
</dbReference>
<evidence type="ECO:0000259" key="17">
    <source>
        <dbReference type="PROSITE" id="PS51671"/>
    </source>
</evidence>
<sequence>MAKKSRPDEEAAPPDVRRQVAELDRQIAAAVGRRAELTRQAAADGGGVLERLEAKSLQDAAKLAGGLGAERIVAVFREVNAACRPSSPQCRIAYLGPEDTFSHIAAIHRFGAAADLTPVATIAAVFQEVESGAAGYGVVPMENSTDGRVSDTLECFSRSPVRICGELPLRVHHCLLGTGKRADVRRVFSKPQALSQCRNWLAQHLPQAQGQPVASTAEAAAMAAKDPAAAAIASRQAGQRLGLRLLAEDIEDQKDNITRFAIIAPRPAEKTGADKTALMFETPHEPGALADAMAVFKRKGLNLTWIESFPVPGSRGRYLFFVELVGHQAEVRVRRAVEALQKKALMLEVLGSYAHAEPIG</sequence>
<gene>
    <name evidence="18" type="primary">pheA</name>
    <name evidence="18" type="ORF">Pla175_40810</name>
</gene>
<dbReference type="CDD" id="cd04905">
    <property type="entry name" value="ACT_CM-PDT"/>
    <property type="match status" value="1"/>
</dbReference>
<comment type="catalytic activity">
    <reaction evidence="14">
        <text>prephenate + H(+) = 3-phenylpyruvate + CO2 + H2O</text>
        <dbReference type="Rhea" id="RHEA:21648"/>
        <dbReference type="ChEBI" id="CHEBI:15377"/>
        <dbReference type="ChEBI" id="CHEBI:15378"/>
        <dbReference type="ChEBI" id="CHEBI:16526"/>
        <dbReference type="ChEBI" id="CHEBI:18005"/>
        <dbReference type="ChEBI" id="CHEBI:29934"/>
        <dbReference type="EC" id="4.2.1.51"/>
    </reaction>
</comment>
<dbReference type="Gene3D" id="3.30.70.260">
    <property type="match status" value="1"/>
</dbReference>
<dbReference type="UniPathway" id="UPA00121">
    <property type="reaction ID" value="UER00345"/>
</dbReference>
<evidence type="ECO:0000256" key="13">
    <source>
        <dbReference type="ARBA" id="ARBA00031520"/>
    </source>
</evidence>
<evidence type="ECO:0000256" key="3">
    <source>
        <dbReference type="ARBA" id="ARBA00004741"/>
    </source>
</evidence>
<evidence type="ECO:0000256" key="15">
    <source>
        <dbReference type="PIRSR" id="PIRSR001500-2"/>
    </source>
</evidence>
<evidence type="ECO:0000256" key="5">
    <source>
        <dbReference type="ARBA" id="ARBA00012404"/>
    </source>
</evidence>
<keyword evidence="19" id="KW-1185">Reference proteome</keyword>
<dbReference type="GO" id="GO:0004106">
    <property type="term" value="F:chorismate mutase activity"/>
    <property type="evidence" value="ECO:0007669"/>
    <property type="project" value="UniProtKB-EC"/>
</dbReference>
<dbReference type="KEGG" id="pnd:Pla175_40810"/>
<keyword evidence="10" id="KW-0584">Phenylalanine biosynthesis</keyword>
<dbReference type="PANTHER" id="PTHR21022">
    <property type="entry name" value="PREPHENATE DEHYDRATASE P PROTEIN"/>
    <property type="match status" value="1"/>
</dbReference>
<evidence type="ECO:0000256" key="1">
    <source>
        <dbReference type="ARBA" id="ARBA00000824"/>
    </source>
</evidence>
<dbReference type="Proteomes" id="UP000317429">
    <property type="component" value="Chromosome"/>
</dbReference>
<evidence type="ECO:0000256" key="6">
    <source>
        <dbReference type="ARBA" id="ARBA00013147"/>
    </source>
</evidence>
<dbReference type="InterPro" id="IPR001086">
    <property type="entry name" value="Preph_deHydtase"/>
</dbReference>
<dbReference type="EC" id="5.4.99.5" evidence="5"/>
<dbReference type="GO" id="GO:0004664">
    <property type="term" value="F:prephenate dehydratase activity"/>
    <property type="evidence" value="ECO:0007669"/>
    <property type="project" value="UniProtKB-EC"/>
</dbReference>
<dbReference type="InterPro" id="IPR002912">
    <property type="entry name" value="ACT_dom"/>
</dbReference>